<evidence type="ECO:0000313" key="5">
    <source>
        <dbReference type="EnsemblMetazoa" id="XP_038053586.1"/>
    </source>
</evidence>
<feature type="domain" description="NACHT" evidence="4">
    <location>
        <begin position="681"/>
        <end position="805"/>
    </location>
</feature>
<proteinExistence type="predicted"/>
<dbReference type="GO" id="GO:0007165">
    <property type="term" value="P:signal transduction"/>
    <property type="evidence" value="ECO:0007669"/>
    <property type="project" value="InterPro"/>
</dbReference>
<feature type="domain" description="Death" evidence="2">
    <location>
        <begin position="10"/>
        <end position="94"/>
    </location>
</feature>
<dbReference type="EnsemblMetazoa" id="XM_038197658.1">
    <property type="protein sequence ID" value="XP_038053586.1"/>
    <property type="gene ID" value="LOC119726041"/>
</dbReference>
<feature type="region of interest" description="Disordered" evidence="1">
    <location>
        <begin position="89"/>
        <end position="131"/>
    </location>
</feature>
<dbReference type="SUPFAM" id="SSF52540">
    <property type="entry name" value="P-loop containing nucleoside triphosphate hydrolases"/>
    <property type="match status" value="1"/>
</dbReference>
<dbReference type="OrthoDB" id="120976at2759"/>
<dbReference type="PANTHER" id="PTHR46312">
    <property type="entry name" value="NACHT DOMAIN-CONTAINING PROTEIN"/>
    <property type="match status" value="1"/>
</dbReference>
<feature type="compositionally biased region" description="Basic and acidic residues" evidence="1">
    <location>
        <begin position="508"/>
        <end position="519"/>
    </location>
</feature>
<keyword evidence="6" id="KW-1185">Reference proteome</keyword>
<dbReference type="Pfam" id="PF05729">
    <property type="entry name" value="NACHT"/>
    <property type="match status" value="1"/>
</dbReference>
<feature type="domain" description="Ubiquitin-like" evidence="3">
    <location>
        <begin position="282"/>
        <end position="357"/>
    </location>
</feature>
<evidence type="ECO:0000259" key="4">
    <source>
        <dbReference type="PROSITE" id="PS50837"/>
    </source>
</evidence>
<dbReference type="CDD" id="cd01670">
    <property type="entry name" value="Death"/>
    <property type="match status" value="4"/>
</dbReference>
<sequence length="1220" mass="138416">MFLADKANIDDEYLRDLSSKIESSWKELAKHLGCEEAEIADIQTTNEGGTEESRHMLLTWWEKTTDRDEGAQKLRRALEAIGLTDLAQNVPVTSESKDEVAGPELEKRQDAGVDEESKLNGAASTKEENVTNNEVPKDKAAIDDEYLKGLSPKIETSWKILAKHLGFEEAEITDIQTTNKGSTEDSCHMLLTWWEKTTDREVAAQKLRRAFKAIGLTALAQNVPVASESRDEASGSEPERRHDAGVDEESKQNGAASTEEEKLKKEQVGDQDKPRFISRRYVQIFIRTQRSQKPKIMCLQVDPETSVLLLKVIISEKIGVHPQQQRMFIRRNFRNFELHNLLTLHDCGIHQDENISLRLCTDGLLGGGPKDKHPDDDQFFRDLASKAESSWEKLARSLGYGEDEIRQIQTTNQDDKERSLQMLLSWWRKQANRKEGFQSLSDALNSIGRAELALMIPSEEQRRMKQEEVAEGEKRKTSSQGRGPRQEKGTDRDKPQPPVQVGVTGTESRSDTLPDDRSILKHSKKIGTRWEELALNLHSSKEDVEIIKANHPHDIVKQCFEMLSTWWRKQDNYTEARQTLKKALIDSGRNDLVREILGEMGRAQSSPSDATDHCRSELKNRYTETGSYVQLIPWAGDDMKHITDIYTELQLEQGDQDDIEGDVQEYGDIFVLKTRDGKVINRAILCGSPGMGKSTIIDKIAYDWAKGDALKQFSLVFVLKMSALKQTSDLVESVFDQLLADDTAVDKGGLESFIKDNGSRVLILIDGFDEFGTTNLEPEKFGSVLRMLNRKFGKECFVVVTTRPSHFAKLKSKNKSLIEKPFTHVNVLGFRMEDIGQYVRKFFRAKLDEAERLLDRIQSSGVLSGLARSPMILLLMCLIWREEETLPDTLSRLFNEAIRYIFRRKMPEISKEAISEVVISIGKVALEGLISLEQKLSFQEGEFDKSVLDKAIQAGILTSQSVIKWHGTHNNVQFIHKTIQEYCAAMYSQSLLGKGDGEFQKILDKLGDPMNFEYLLRFCCGDNEQCTRHVLRMLHEKILRDNDTEPKLVKELALNCYFESQSRNLLSVDFIESFFTEDIELSGNDSVNSFVWLLQHVAEQRELSGVDYSDKVSKIHLEACNLSRLSKVVALHLPELKNLRVLHFDRCTQTDSSDANTLLSSFRNGGTSNLVPMMLSAAFENGVKNKLEFVDEAEAEASVKQMFERQGLPAFGDFCRINFL</sequence>
<dbReference type="AlphaFoldDB" id="A0A913ZR69"/>
<dbReference type="Pfam" id="PF00531">
    <property type="entry name" value="Death"/>
    <property type="match status" value="4"/>
</dbReference>
<dbReference type="CDD" id="cd17039">
    <property type="entry name" value="Ubl_ubiquitin_like"/>
    <property type="match status" value="1"/>
</dbReference>
<dbReference type="PROSITE" id="PS50017">
    <property type="entry name" value="DEATH_DOMAIN"/>
    <property type="match status" value="4"/>
</dbReference>
<dbReference type="Gene3D" id="3.10.20.90">
    <property type="entry name" value="Phosphatidylinositol 3-kinase Catalytic Subunit, Chain A, domain 1"/>
    <property type="match status" value="1"/>
</dbReference>
<dbReference type="Proteomes" id="UP000887568">
    <property type="component" value="Unplaced"/>
</dbReference>
<reference evidence="5" key="1">
    <citation type="submission" date="2022-11" db="UniProtKB">
        <authorList>
            <consortium name="EnsemblMetazoa"/>
        </authorList>
    </citation>
    <scope>IDENTIFICATION</scope>
</reference>
<dbReference type="RefSeq" id="XP_038053586.1">
    <property type="nucleotide sequence ID" value="XM_038197658.1"/>
</dbReference>
<name>A0A913ZR69_PATMI</name>
<dbReference type="InterPro" id="IPR027417">
    <property type="entry name" value="P-loop_NTPase"/>
</dbReference>
<feature type="domain" description="Death" evidence="2">
    <location>
        <begin position="526"/>
        <end position="600"/>
    </location>
</feature>
<feature type="compositionally biased region" description="Basic and acidic residues" evidence="1">
    <location>
        <begin position="95"/>
        <end position="118"/>
    </location>
</feature>
<feature type="region of interest" description="Disordered" evidence="1">
    <location>
        <begin position="224"/>
        <end position="271"/>
    </location>
</feature>
<evidence type="ECO:0000259" key="3">
    <source>
        <dbReference type="PROSITE" id="PS50053"/>
    </source>
</evidence>
<dbReference type="Gene3D" id="1.10.533.10">
    <property type="entry name" value="Death Domain, Fas"/>
    <property type="match status" value="4"/>
</dbReference>
<organism evidence="5 6">
    <name type="scientific">Patiria miniata</name>
    <name type="common">Bat star</name>
    <name type="synonym">Asterina miniata</name>
    <dbReference type="NCBI Taxonomy" id="46514"/>
    <lineage>
        <taxon>Eukaryota</taxon>
        <taxon>Metazoa</taxon>
        <taxon>Echinodermata</taxon>
        <taxon>Eleutherozoa</taxon>
        <taxon>Asterozoa</taxon>
        <taxon>Asteroidea</taxon>
        <taxon>Valvatacea</taxon>
        <taxon>Valvatida</taxon>
        <taxon>Asterinidae</taxon>
        <taxon>Patiria</taxon>
    </lineage>
</organism>
<feature type="region of interest" description="Disordered" evidence="1">
    <location>
        <begin position="458"/>
        <end position="520"/>
    </location>
</feature>
<accession>A0A913ZR69</accession>
<dbReference type="Gene3D" id="3.40.50.300">
    <property type="entry name" value="P-loop containing nucleotide triphosphate hydrolases"/>
    <property type="match status" value="1"/>
</dbReference>
<dbReference type="InterPro" id="IPR029071">
    <property type="entry name" value="Ubiquitin-like_domsf"/>
</dbReference>
<dbReference type="InterPro" id="IPR000488">
    <property type="entry name" value="Death_dom"/>
</dbReference>
<feature type="compositionally biased region" description="Basic and acidic residues" evidence="1">
    <location>
        <begin position="484"/>
        <end position="495"/>
    </location>
</feature>
<dbReference type="SMART" id="SM00005">
    <property type="entry name" value="DEATH"/>
    <property type="match status" value="4"/>
</dbReference>
<dbReference type="InterPro" id="IPR000626">
    <property type="entry name" value="Ubiquitin-like_dom"/>
</dbReference>
<evidence type="ECO:0000259" key="2">
    <source>
        <dbReference type="PROSITE" id="PS50017"/>
    </source>
</evidence>
<dbReference type="PROSITE" id="PS50053">
    <property type="entry name" value="UBIQUITIN_2"/>
    <property type="match status" value="1"/>
</dbReference>
<feature type="domain" description="Death" evidence="2">
    <location>
        <begin position="376"/>
        <end position="460"/>
    </location>
</feature>
<feature type="compositionally biased region" description="Basic and acidic residues" evidence="1">
    <location>
        <begin position="259"/>
        <end position="271"/>
    </location>
</feature>
<feature type="compositionally biased region" description="Basic and acidic residues" evidence="1">
    <location>
        <begin position="228"/>
        <end position="251"/>
    </location>
</feature>
<dbReference type="InterPro" id="IPR007111">
    <property type="entry name" value="NACHT_NTPase"/>
</dbReference>
<dbReference type="PANTHER" id="PTHR46312:SF2">
    <property type="entry name" value="NUCLEOTIDE-BINDING OLIGOMERIZATION DOMAIN-CONTAINING PROTEIN 2-LIKE"/>
    <property type="match status" value="1"/>
</dbReference>
<protein>
    <submittedName>
        <fullName evidence="5">Uncharacterized protein</fullName>
    </submittedName>
</protein>
<feature type="domain" description="Death" evidence="2">
    <location>
        <begin position="157"/>
        <end position="227"/>
    </location>
</feature>
<dbReference type="PROSITE" id="PS50837">
    <property type="entry name" value="NACHT"/>
    <property type="match status" value="1"/>
</dbReference>
<dbReference type="InterPro" id="IPR011029">
    <property type="entry name" value="DEATH-like_dom_sf"/>
</dbReference>
<evidence type="ECO:0000313" key="6">
    <source>
        <dbReference type="Proteomes" id="UP000887568"/>
    </source>
</evidence>
<dbReference type="GeneID" id="119726041"/>
<evidence type="ECO:0000256" key="1">
    <source>
        <dbReference type="SAM" id="MobiDB-lite"/>
    </source>
</evidence>
<dbReference type="SUPFAM" id="SSF54236">
    <property type="entry name" value="Ubiquitin-like"/>
    <property type="match status" value="1"/>
</dbReference>
<dbReference type="SUPFAM" id="SSF47986">
    <property type="entry name" value="DEATH domain"/>
    <property type="match status" value="4"/>
</dbReference>
<feature type="compositionally biased region" description="Basic and acidic residues" evidence="1">
    <location>
        <begin position="459"/>
        <end position="476"/>
    </location>
</feature>